<dbReference type="RefSeq" id="WP_313890733.1">
    <property type="nucleotide sequence ID" value="NZ_JAVLAQ010000002.1"/>
</dbReference>
<evidence type="ECO:0000259" key="1">
    <source>
        <dbReference type="PROSITE" id="PS51688"/>
    </source>
</evidence>
<accession>A0AAW8W1B9</accession>
<gene>
    <name evidence="2" type="ORF">RI536_16960</name>
</gene>
<proteinExistence type="predicted"/>
<reference evidence="2" key="1">
    <citation type="submission" date="2023-08" db="EMBL/GenBank/DDBJ databases">
        <authorList>
            <person name="Page C.A."/>
            <person name="Perez-Diaz I.M."/>
        </authorList>
    </citation>
    <scope>NUCLEOTIDE SEQUENCE</scope>
    <source>
        <strain evidence="2">7.8.46</strain>
    </source>
</reference>
<dbReference type="InterPro" id="IPR030392">
    <property type="entry name" value="S74_ICA"/>
</dbReference>
<dbReference type="Proteomes" id="UP001267003">
    <property type="component" value="Unassembled WGS sequence"/>
</dbReference>
<feature type="domain" description="Peptidase S74" evidence="1">
    <location>
        <begin position="833"/>
        <end position="952"/>
    </location>
</feature>
<evidence type="ECO:0000313" key="3">
    <source>
        <dbReference type="Proteomes" id="UP001267003"/>
    </source>
</evidence>
<evidence type="ECO:0000313" key="2">
    <source>
        <dbReference type="EMBL" id="MDT6991755.1"/>
    </source>
</evidence>
<comment type="caution">
    <text evidence="2">The sequence shown here is derived from an EMBL/GenBank/DDBJ whole genome shotgun (WGS) entry which is preliminary data.</text>
</comment>
<dbReference type="AlphaFoldDB" id="A0AAW8W1B9"/>
<sequence>MAESNATQVILTDDGIKIINAQNTADSAASQAENANSATLIAQSTANAAKSAADSTYAYANSEIAVQSNATAKAQSTADNAFSQAQAVGSQASAEINNNSTATAKAQSAADNAFSQATTAIDNGKVTSQAVTDLKDGSKLTIADLENGLATKVANSEYASYKVQTASQIAQKVDNGAFSAYKTQTADLIAQKVANSDFSAYQATTAKSIESKVESSDFNTYKTQTADLIDDKVSSSEYASDKTQTASEIADRVSNSAFSTYKTQTASQIAQKVDNGAFSAYQTTTADLIAQKVATKDFSAYQATTAKEISSKVESSDFKTYKTQTADMIASKVSKSDANNVNLIPYSSHFTTPLTGWTLMNWGATDRKLLVTTHTFYQNGTGALLYLNTAQNGTAAAGSNRFPLLPNTTYTFQFKAFASSNVIGANVYLLSRAYGSTSDYDTVHGLFKNLVTSPSQIDQYTVTFTTGANDNEGYIRVDNIGSNNSASSGLFFTELKLELGDTATPYVYGGQDSMIAQTSDDVLIKVSKDELIDEINLQAGNTLISSSGQLTLAADTIYFDTKKPVIIPSANITGTLTGKTINGSTINGTTFNAGDIISNSNNTANYYPMTITPDGAYNSTYFDSKVALRASVQSGAILYDYRSMLPNDNGKYIYSNTLINGQGVTIESGHTDTKDSTFNAKRTGSSYISLTPSGGLMLSGPNSNIDFAGMYMNPYGNIVGKSSSAYWQVSKAGNSNSGGGVTARFGIDIGDKGTINFYRPLFVDEIGGFTSSNGHALFIHGDDNGTSGSTGQMIFRKDGRSAQVVSASIYNRTYSGGSNVTVTSYGTLGRITSASKYKLDITKETSISPANKLLSIDMSSWIDKSSAEQLSDSKTNGTDLSEPEMNVFRHYGLIAEDLIKAGLDEFVIKGDNGQAEGIEYDRLWTVLIPKIRQLSNDQIQNKMTIAKLGSEIEELKQGR</sequence>
<protein>
    <recommendedName>
        <fullName evidence="1">Peptidase S74 domain-containing protein</fullName>
    </recommendedName>
</protein>
<organism evidence="2 3">
    <name type="scientific">Lactiplantibacillus pentosus</name>
    <name type="common">Lactobacillus pentosus</name>
    <dbReference type="NCBI Taxonomy" id="1589"/>
    <lineage>
        <taxon>Bacteria</taxon>
        <taxon>Bacillati</taxon>
        <taxon>Bacillota</taxon>
        <taxon>Bacilli</taxon>
        <taxon>Lactobacillales</taxon>
        <taxon>Lactobacillaceae</taxon>
        <taxon>Lactiplantibacillus</taxon>
    </lineage>
</organism>
<name>A0AAW8W1B9_LACPE</name>
<dbReference type="PROSITE" id="PS51688">
    <property type="entry name" value="ICA"/>
    <property type="match status" value="1"/>
</dbReference>
<dbReference type="EMBL" id="JAVLAQ010000002">
    <property type="protein sequence ID" value="MDT6991755.1"/>
    <property type="molecule type" value="Genomic_DNA"/>
</dbReference>